<dbReference type="Pfam" id="PF00732">
    <property type="entry name" value="GMC_oxred_N"/>
    <property type="match status" value="1"/>
</dbReference>
<keyword evidence="3" id="KW-1133">Transmembrane helix</keyword>
<keyword evidence="6" id="KW-1185">Reference proteome</keyword>
<accession>A0AAV2R0A3</accession>
<feature type="non-terminal residue" evidence="5">
    <location>
        <position position="469"/>
    </location>
</feature>
<dbReference type="GO" id="GO:0050660">
    <property type="term" value="F:flavin adenine dinucleotide binding"/>
    <property type="evidence" value="ECO:0007669"/>
    <property type="project" value="InterPro"/>
</dbReference>
<dbReference type="PANTHER" id="PTHR11552">
    <property type="entry name" value="GLUCOSE-METHANOL-CHOLINE GMC OXIDOREDUCTASE"/>
    <property type="match status" value="1"/>
</dbReference>
<dbReference type="InterPro" id="IPR012132">
    <property type="entry name" value="GMC_OxRdtase"/>
</dbReference>
<evidence type="ECO:0000256" key="3">
    <source>
        <dbReference type="SAM" id="Phobius"/>
    </source>
</evidence>
<keyword evidence="3" id="KW-0812">Transmembrane</keyword>
<dbReference type="InterPro" id="IPR000172">
    <property type="entry name" value="GMC_OxRdtase_N"/>
</dbReference>
<dbReference type="InterPro" id="IPR036188">
    <property type="entry name" value="FAD/NAD-bd_sf"/>
</dbReference>
<dbReference type="Proteomes" id="UP001497623">
    <property type="component" value="Unassembled WGS sequence"/>
</dbReference>
<dbReference type="PANTHER" id="PTHR11552:SF188">
    <property type="entry name" value="NEITHER INACTIVATION NOR AFTERPOTENTIAL PROTEIN G"/>
    <property type="match status" value="1"/>
</dbReference>
<feature type="transmembrane region" description="Helical" evidence="3">
    <location>
        <begin position="16"/>
        <end position="37"/>
    </location>
</feature>
<organism evidence="5 6">
    <name type="scientific">Meganyctiphanes norvegica</name>
    <name type="common">Northern krill</name>
    <name type="synonym">Thysanopoda norvegica</name>
    <dbReference type="NCBI Taxonomy" id="48144"/>
    <lineage>
        <taxon>Eukaryota</taxon>
        <taxon>Metazoa</taxon>
        <taxon>Ecdysozoa</taxon>
        <taxon>Arthropoda</taxon>
        <taxon>Crustacea</taxon>
        <taxon>Multicrustacea</taxon>
        <taxon>Malacostraca</taxon>
        <taxon>Eumalacostraca</taxon>
        <taxon>Eucarida</taxon>
        <taxon>Euphausiacea</taxon>
        <taxon>Euphausiidae</taxon>
        <taxon>Meganyctiphanes</taxon>
    </lineage>
</organism>
<comment type="similarity">
    <text evidence="1">Belongs to the GMC oxidoreductase family.</text>
</comment>
<dbReference type="GO" id="GO:0016614">
    <property type="term" value="F:oxidoreductase activity, acting on CH-OH group of donors"/>
    <property type="evidence" value="ECO:0007669"/>
    <property type="project" value="InterPro"/>
</dbReference>
<evidence type="ECO:0000313" key="6">
    <source>
        <dbReference type="Proteomes" id="UP001497623"/>
    </source>
</evidence>
<dbReference type="SUPFAM" id="SSF51905">
    <property type="entry name" value="FAD/NAD(P)-binding domain"/>
    <property type="match status" value="1"/>
</dbReference>
<dbReference type="AlphaFoldDB" id="A0AAV2R0A3"/>
<feature type="domain" description="Glucose-methanol-choline oxidoreductase N-terminal" evidence="4">
    <location>
        <begin position="348"/>
        <end position="362"/>
    </location>
</feature>
<dbReference type="EMBL" id="CAXKWB010013227">
    <property type="protein sequence ID" value="CAL4107045.1"/>
    <property type="molecule type" value="Genomic_DNA"/>
</dbReference>
<evidence type="ECO:0000313" key="5">
    <source>
        <dbReference type="EMBL" id="CAL4107045.1"/>
    </source>
</evidence>
<dbReference type="PROSITE" id="PS00624">
    <property type="entry name" value="GMC_OXRED_2"/>
    <property type="match status" value="1"/>
</dbReference>
<proteinExistence type="inferred from homology"/>
<sequence>MVLAKQMGVGGWPFKWIGPVVVAVMGVFVYTWQAWFTTSPGVVHKPDHIYDFIIVGGGTAGSVLAARLSEVSSYKVLLIEAGGEEPWLSTVPLGAPLLQGTRYDWGYKTKPQKHNSEALHDKKSSWPRGKMLGGSGSLNYNVHMFGSPQDYDLWADEYGAKGWSFNDIKKYMNMAQCKILRPKLFKEGHCSSPNHKGEFECTSEGSSSRRERGEGGHVRQKQDAVQCYDPPIRTVTADSQITQAFLQAGKELGLPVGNLNEDIDYGVMAAETTVFKGRRWSTAKGYLRPALGRSNLHVLLHTRVIKVLWEDKRVVEDKRAVGVTYMTRDNPQLNGTVYARGEVILSGGAINTPQILVHSGVGPPEDLERLKITAVSHRDGVGQNLQDQLNLPLYVSVTQPVSLNPSKLGTASNILEYFVNGKGDLGRAAIEGVGIVPVRGDHPEVGVILFNMGAVDKHLYSSVSNMKLE</sequence>
<gene>
    <name evidence="5" type="ORF">MNOR_LOCUS18473</name>
</gene>
<dbReference type="Gene3D" id="3.50.50.60">
    <property type="entry name" value="FAD/NAD(P)-binding domain"/>
    <property type="match status" value="1"/>
</dbReference>
<protein>
    <recommendedName>
        <fullName evidence="4">Glucose-methanol-choline oxidoreductase N-terminal domain-containing protein</fullName>
    </recommendedName>
</protein>
<comment type="caution">
    <text evidence="5">The sequence shown here is derived from an EMBL/GenBank/DDBJ whole genome shotgun (WGS) entry which is preliminary data.</text>
</comment>
<evidence type="ECO:0000259" key="4">
    <source>
        <dbReference type="PROSITE" id="PS00624"/>
    </source>
</evidence>
<keyword evidence="3" id="KW-0472">Membrane</keyword>
<name>A0AAV2R0A3_MEGNR</name>
<feature type="compositionally biased region" description="Basic and acidic residues" evidence="2">
    <location>
        <begin position="207"/>
        <end position="222"/>
    </location>
</feature>
<feature type="region of interest" description="Disordered" evidence="2">
    <location>
        <begin position="196"/>
        <end position="223"/>
    </location>
</feature>
<evidence type="ECO:0000256" key="2">
    <source>
        <dbReference type="SAM" id="MobiDB-lite"/>
    </source>
</evidence>
<evidence type="ECO:0000256" key="1">
    <source>
        <dbReference type="ARBA" id="ARBA00010790"/>
    </source>
</evidence>
<reference evidence="5 6" key="1">
    <citation type="submission" date="2024-05" db="EMBL/GenBank/DDBJ databases">
        <authorList>
            <person name="Wallberg A."/>
        </authorList>
    </citation>
    <scope>NUCLEOTIDE SEQUENCE [LARGE SCALE GENOMIC DNA]</scope>
</reference>
<dbReference type="Gene3D" id="3.30.560.10">
    <property type="entry name" value="Glucose Oxidase, domain 3"/>
    <property type="match status" value="1"/>
</dbReference>